<dbReference type="EMBL" id="CABFMQ020000081">
    <property type="protein sequence ID" value="VTZ50452.1"/>
    <property type="molecule type" value="Genomic_DNA"/>
</dbReference>
<feature type="compositionally biased region" description="Polar residues" evidence="1">
    <location>
        <begin position="45"/>
        <end position="57"/>
    </location>
</feature>
<keyword evidence="3" id="KW-1185">Reference proteome</keyword>
<dbReference type="Proteomes" id="UP000485880">
    <property type="component" value="Unassembled WGS sequence"/>
</dbReference>
<evidence type="ECO:0000313" key="2">
    <source>
        <dbReference type="EMBL" id="VTZ50452.1"/>
    </source>
</evidence>
<evidence type="ECO:0000256" key="1">
    <source>
        <dbReference type="SAM" id="MobiDB-lite"/>
    </source>
</evidence>
<feature type="region of interest" description="Disordered" evidence="1">
    <location>
        <begin position="35"/>
        <end position="57"/>
    </location>
</feature>
<gene>
    <name evidence="2" type="ORF">MPC4_240031</name>
</gene>
<proteinExistence type="predicted"/>
<reference evidence="2 3" key="1">
    <citation type="submission" date="2019-05" db="EMBL/GenBank/DDBJ databases">
        <authorList>
            <person name="Farhan Ul Haque M."/>
        </authorList>
    </citation>
    <scope>NUCLEOTIDE SEQUENCE [LARGE SCALE GENOMIC DNA]</scope>
    <source>
        <strain evidence="2">2</strain>
    </source>
</reference>
<protein>
    <submittedName>
        <fullName evidence="2">Uncharacterized protein</fullName>
    </submittedName>
</protein>
<name>A0A8B6M841_METTU</name>
<accession>A0A8B6M841</accession>
<organism evidence="2 3">
    <name type="scientific">Methylocella tundrae</name>
    <dbReference type="NCBI Taxonomy" id="227605"/>
    <lineage>
        <taxon>Bacteria</taxon>
        <taxon>Pseudomonadati</taxon>
        <taxon>Pseudomonadota</taxon>
        <taxon>Alphaproteobacteria</taxon>
        <taxon>Hyphomicrobiales</taxon>
        <taxon>Beijerinckiaceae</taxon>
        <taxon>Methylocella</taxon>
    </lineage>
</organism>
<evidence type="ECO:0000313" key="3">
    <source>
        <dbReference type="Proteomes" id="UP000485880"/>
    </source>
</evidence>
<sequence length="57" mass="6730">MSISQSERFDLIDKNVLKLLKLERFLIDRTSPSDRNALSRRKQSSLRASSRVLQRLR</sequence>
<comment type="caution">
    <text evidence="2">The sequence shown here is derived from an EMBL/GenBank/DDBJ whole genome shotgun (WGS) entry which is preliminary data.</text>
</comment>
<dbReference type="AlphaFoldDB" id="A0A8B6M841"/>